<gene>
    <name evidence="1" type="ORF">M378DRAFT_180581</name>
</gene>
<organism evidence="1 2">
    <name type="scientific">Amanita muscaria (strain Koide BX008)</name>
    <dbReference type="NCBI Taxonomy" id="946122"/>
    <lineage>
        <taxon>Eukaryota</taxon>
        <taxon>Fungi</taxon>
        <taxon>Dikarya</taxon>
        <taxon>Basidiomycota</taxon>
        <taxon>Agaricomycotina</taxon>
        <taxon>Agaricomycetes</taxon>
        <taxon>Agaricomycetidae</taxon>
        <taxon>Agaricales</taxon>
        <taxon>Pluteineae</taxon>
        <taxon>Amanitaceae</taxon>
        <taxon>Amanita</taxon>
    </lineage>
</organism>
<proteinExistence type="predicted"/>
<accession>A0A0C2WTH9</accession>
<name>A0A0C2WTH9_AMAMK</name>
<dbReference type="OrthoDB" id="2958987at2759"/>
<evidence type="ECO:0000313" key="1">
    <source>
        <dbReference type="EMBL" id="KIL60041.1"/>
    </source>
</evidence>
<keyword evidence="2" id="KW-1185">Reference proteome</keyword>
<dbReference type="HOGENOM" id="CLU_039517_0_0_1"/>
<dbReference type="AlphaFoldDB" id="A0A0C2WTH9"/>
<sequence>MSSDQELLTEQLQILNHLHYTSLGMLYQGSEIRTNRDNRDKRFNAEIRALDTVAVLLTTGEPNDVTAVTLDKRGKLELVIAKNRCPTYADDAAVRNLISLLTNPAIDDPEDIFPSIMTYCLKNINKRQLQLHESLSQFLPTVKQVLQQYSPSLLPTDDELPNLAAYLCFTHSDPTMDFNDIIVNIFQFCLTHSQHPLDSNDKDASYKAYSALCLGAHVLSHSQFLNKLTCDSQHPTWQQEAQKLKQRLLKVHQYCFGIRPLVLRVNRLFQNREIPYRWVDLSVIPYYGEKKPFEISPSFKEALLHVPVMDPAQTVQNIQKKHPSMFQQPWLSSIHTCIHAEIQIIIDLNPPTLSTQSSFNCNGPQEPRAIGCSERSCFCCTAWIESFNCQFSTQWRTSGYHNKPYTNWALPAVAYDMDGEGKSRIDRDVLRKVEIELVDVLEQFSDESGRELERSITKESLKKLKAILSGLQPYY</sequence>
<dbReference type="InterPro" id="IPR027796">
    <property type="entry name" value="OTT_1508_deam-like"/>
</dbReference>
<protein>
    <submittedName>
        <fullName evidence="1">Uncharacterized protein</fullName>
    </submittedName>
</protein>
<dbReference type="InParanoid" id="A0A0C2WTH9"/>
<dbReference type="Proteomes" id="UP000054549">
    <property type="component" value="Unassembled WGS sequence"/>
</dbReference>
<dbReference type="EMBL" id="KN818305">
    <property type="protein sequence ID" value="KIL60041.1"/>
    <property type="molecule type" value="Genomic_DNA"/>
</dbReference>
<dbReference type="Pfam" id="PF14441">
    <property type="entry name" value="OTT_1508_deam"/>
    <property type="match status" value="1"/>
</dbReference>
<evidence type="ECO:0000313" key="2">
    <source>
        <dbReference type="Proteomes" id="UP000054549"/>
    </source>
</evidence>
<reference evidence="1 2" key="1">
    <citation type="submission" date="2014-04" db="EMBL/GenBank/DDBJ databases">
        <title>Evolutionary Origins and Diversification of the Mycorrhizal Mutualists.</title>
        <authorList>
            <consortium name="DOE Joint Genome Institute"/>
            <consortium name="Mycorrhizal Genomics Consortium"/>
            <person name="Kohler A."/>
            <person name="Kuo A."/>
            <person name="Nagy L.G."/>
            <person name="Floudas D."/>
            <person name="Copeland A."/>
            <person name="Barry K.W."/>
            <person name="Cichocki N."/>
            <person name="Veneault-Fourrey C."/>
            <person name="LaButti K."/>
            <person name="Lindquist E.A."/>
            <person name="Lipzen A."/>
            <person name="Lundell T."/>
            <person name="Morin E."/>
            <person name="Murat C."/>
            <person name="Riley R."/>
            <person name="Ohm R."/>
            <person name="Sun H."/>
            <person name="Tunlid A."/>
            <person name="Henrissat B."/>
            <person name="Grigoriev I.V."/>
            <person name="Hibbett D.S."/>
            <person name="Martin F."/>
        </authorList>
    </citation>
    <scope>NUCLEOTIDE SEQUENCE [LARGE SCALE GENOMIC DNA]</scope>
    <source>
        <strain evidence="1 2">Koide BX008</strain>
    </source>
</reference>